<dbReference type="OrthoDB" id="8481620at2"/>
<keyword evidence="2" id="KW-1185">Reference proteome</keyword>
<dbReference type="EMBL" id="FNAP01000025">
    <property type="protein sequence ID" value="SDF03566.1"/>
    <property type="molecule type" value="Genomic_DNA"/>
</dbReference>
<gene>
    <name evidence="1" type="ORF">SAMN05421720_1259</name>
</gene>
<dbReference type="RefSeq" id="WP_092788058.1">
    <property type="nucleotide sequence ID" value="NZ_FNAP01000025.1"/>
</dbReference>
<dbReference type="STRING" id="69960.SAMN05421720_1259"/>
<dbReference type="Proteomes" id="UP000199412">
    <property type="component" value="Unassembled WGS sequence"/>
</dbReference>
<reference evidence="1 2" key="1">
    <citation type="submission" date="2016-10" db="EMBL/GenBank/DDBJ databases">
        <authorList>
            <person name="de Groot N.N."/>
        </authorList>
    </citation>
    <scope>NUCLEOTIDE SEQUENCE [LARGE SCALE GENOMIC DNA]</scope>
    <source>
        <strain evidence="1 2">ATCC 700224</strain>
    </source>
</reference>
<protein>
    <submittedName>
        <fullName evidence="1">Uncharacterized protein</fullName>
    </submittedName>
</protein>
<name>A0A1G7HTB2_9PROT</name>
<dbReference type="AlphaFoldDB" id="A0A1G7HTB2"/>
<evidence type="ECO:0000313" key="2">
    <source>
        <dbReference type="Proteomes" id="UP000199412"/>
    </source>
</evidence>
<evidence type="ECO:0000313" key="1">
    <source>
        <dbReference type="EMBL" id="SDF03566.1"/>
    </source>
</evidence>
<proteinExistence type="predicted"/>
<sequence>MVQPLTPGALLMPSGTLLLRRRDGLLMLAPWGGRLRAGWVSEHGVTEDDTPRPFTQRVVLFDARGVWLWPGPLLEDDPAATGRADYAAFFSAIPVVERLRMAARAVDLAPLTDRP</sequence>
<organism evidence="1 2">
    <name type="scientific">Rhodospira trueperi</name>
    <dbReference type="NCBI Taxonomy" id="69960"/>
    <lineage>
        <taxon>Bacteria</taxon>
        <taxon>Pseudomonadati</taxon>
        <taxon>Pseudomonadota</taxon>
        <taxon>Alphaproteobacteria</taxon>
        <taxon>Rhodospirillales</taxon>
        <taxon>Rhodospirillaceae</taxon>
        <taxon>Rhodospira</taxon>
    </lineage>
</organism>
<accession>A0A1G7HTB2</accession>